<dbReference type="PANTHER" id="PTHR19959:SF119">
    <property type="entry name" value="FUNGAL LIPASE-LIKE DOMAIN-CONTAINING PROTEIN"/>
    <property type="match status" value="1"/>
</dbReference>
<dbReference type="Proteomes" id="UP000663861">
    <property type="component" value="Unassembled WGS sequence"/>
</dbReference>
<dbReference type="InterPro" id="IPR011990">
    <property type="entry name" value="TPR-like_helical_dom_sf"/>
</dbReference>
<sequence>MDKLRTRMDQINLSGKVECNETQNTFEFQGINNQINNPKRDSGMLGINTCSQLGPEDWTKLGWHHLDQFGHIRNPCELEEAIKCFLNAVASATNDHLTMARRLGNLGTSYSTRFNSLGDLEDLDKSIEYRSRALTLIPNGHSDMPHQLAALGLSYLDRFRRLGVLEDLENSVEYGSRALALTPDDHPYMPRRLADLGISYMDRFKHLGKLEDLEKSIEYCSRALTLTPDGHLDMPCRLADLGVSYLDRFSHLGELVDLEKSIEYTSRALVLAPDRHPDIPHQLTSLGISYGTRFQHLGELLDLEKSIEYFSHALTLIPDGHPQISHQLTSLGISYGTRFQHLGELADLERAIDHFSRALALTPDGHPYMPHQLTSLGVSYLDRYQRLGKIEDMEKSIEYRSRALALTPDSHPDMPRRLADLGVSYRARLQHLGEPTDLEKAIEYFSHALALTPNGHPDLPRQHSNLALCYLSLFQLTGDLSHSDKSLRHFRRASQLLTGAPRDRFQFALRWAECASHHSTLNLMEAYQVTIDLLPQFVWLGATTTQRYQDLLMAENLGVNAANAAICSSNYPLALEWLEHTRCVVWSQNLTLRSPVDRLHSSHPDLASRLQSVARQLHCASSEPQVAETATPHLTVEEQTGQQRRRLALEYQETLVKARQLPGFEDFLQPIKANDLICAAQNGPIVVINSHKACCDALLILPGHDKIGHIHLPNFSNEKAQRARSTMETSLRRMGLRERGVRIKRELAYKDGMSSVLATLWNNIVKPVLDFLGYMNVSKDNLPHITWCPTGALSFLPLHAAGDYDQPGSRVFDYVVSSYTPTLTALLSSTSSSISGNNRLLAVGQANTPGCNPLPGTDRELASVQAHTQGKFEYSQLVDNQATKISVLDAMEQYDWVHLACHAYQNVRDPTRSGFRLHDGTLELSAINQRSFKNKGLAFLSACQTATGDKELPDEVIHLASGMLTAGYPSVIATMWSVVDGDAPLVADKVYSQLMKHGEIGNGEAGKALHNAVAVLREKIGEKEFGRWVPYIHIGS</sequence>
<gene>
    <name evidence="2" type="ORF">RDB_LOCUS151073</name>
</gene>
<dbReference type="PANTHER" id="PTHR19959">
    <property type="entry name" value="KINESIN LIGHT CHAIN"/>
    <property type="match status" value="1"/>
</dbReference>
<organism evidence="2 3">
    <name type="scientific">Rhizoctonia solani</name>
    <dbReference type="NCBI Taxonomy" id="456999"/>
    <lineage>
        <taxon>Eukaryota</taxon>
        <taxon>Fungi</taxon>
        <taxon>Dikarya</taxon>
        <taxon>Basidiomycota</taxon>
        <taxon>Agaricomycotina</taxon>
        <taxon>Agaricomycetes</taxon>
        <taxon>Cantharellales</taxon>
        <taxon>Ceratobasidiaceae</taxon>
        <taxon>Rhizoctonia</taxon>
    </lineage>
</organism>
<comment type="caution">
    <text evidence="2">The sequence shown here is derived from an EMBL/GenBank/DDBJ whole genome shotgun (WGS) entry which is preliminary data.</text>
</comment>
<evidence type="ECO:0000313" key="3">
    <source>
        <dbReference type="Proteomes" id="UP000663861"/>
    </source>
</evidence>
<dbReference type="Gene3D" id="1.25.40.10">
    <property type="entry name" value="Tetratricopeptide repeat domain"/>
    <property type="match status" value="3"/>
</dbReference>
<accession>A0A8H3D908</accession>
<dbReference type="SUPFAM" id="SSF81901">
    <property type="entry name" value="HCP-like"/>
    <property type="match status" value="2"/>
</dbReference>
<evidence type="ECO:0000313" key="2">
    <source>
        <dbReference type="EMBL" id="CAE6518137.1"/>
    </source>
</evidence>
<protein>
    <recommendedName>
        <fullName evidence="1">CHAT domain-containing protein</fullName>
    </recommendedName>
</protein>
<evidence type="ECO:0000259" key="1">
    <source>
        <dbReference type="Pfam" id="PF12770"/>
    </source>
</evidence>
<name>A0A8H3D908_9AGAM</name>
<feature type="domain" description="CHAT" evidence="1">
    <location>
        <begin position="757"/>
        <end position="1036"/>
    </location>
</feature>
<dbReference type="InterPro" id="IPR024983">
    <property type="entry name" value="CHAT_dom"/>
</dbReference>
<dbReference type="EMBL" id="CAJMWY010004084">
    <property type="protein sequence ID" value="CAE6518137.1"/>
    <property type="molecule type" value="Genomic_DNA"/>
</dbReference>
<dbReference type="Pfam" id="PF12770">
    <property type="entry name" value="CHAT"/>
    <property type="match status" value="1"/>
</dbReference>
<proteinExistence type="predicted"/>
<reference evidence="2" key="1">
    <citation type="submission" date="2021-01" db="EMBL/GenBank/DDBJ databases">
        <authorList>
            <person name="Kaushik A."/>
        </authorList>
    </citation>
    <scope>NUCLEOTIDE SEQUENCE</scope>
    <source>
        <strain evidence="2">AG4-RS23</strain>
    </source>
</reference>
<dbReference type="AlphaFoldDB" id="A0A8H3D908"/>